<dbReference type="Gene3D" id="1.10.10.1940">
    <property type="match status" value="1"/>
</dbReference>
<evidence type="ECO:0000259" key="4">
    <source>
        <dbReference type="PROSITE" id="PS51670"/>
    </source>
</evidence>
<dbReference type="Proteomes" id="UP001159405">
    <property type="component" value="Unassembled WGS sequence"/>
</dbReference>
<evidence type="ECO:0000256" key="1">
    <source>
        <dbReference type="ARBA" id="ARBA00022656"/>
    </source>
</evidence>
<feature type="domain" description="ShKT" evidence="4">
    <location>
        <begin position="126"/>
        <end position="166"/>
    </location>
</feature>
<comment type="caution">
    <text evidence="5">The sequence shown here is derived from an EMBL/GenBank/DDBJ whole genome shotgun (WGS) entry which is preliminary data.</text>
</comment>
<keyword evidence="1" id="KW-0800">Toxin</keyword>
<evidence type="ECO:0000313" key="6">
    <source>
        <dbReference type="Proteomes" id="UP001159405"/>
    </source>
</evidence>
<name>A0ABN8NT57_9CNID</name>
<accession>A0ABN8NT57</accession>
<evidence type="ECO:0000313" key="5">
    <source>
        <dbReference type="EMBL" id="CAH3120087.1"/>
    </source>
</evidence>
<dbReference type="EMBL" id="CALNXK010000034">
    <property type="protein sequence ID" value="CAH3120087.1"/>
    <property type="molecule type" value="Genomic_DNA"/>
</dbReference>
<feature type="compositionally biased region" description="Polar residues" evidence="3">
    <location>
        <begin position="174"/>
        <end position="198"/>
    </location>
</feature>
<protein>
    <recommendedName>
        <fullName evidence="4">ShKT domain-containing protein</fullName>
    </recommendedName>
</protein>
<gene>
    <name evidence="5" type="ORF">PLOB_00027738</name>
</gene>
<dbReference type="InterPro" id="IPR003582">
    <property type="entry name" value="ShKT_dom"/>
</dbReference>
<feature type="region of interest" description="Disordered" evidence="3">
    <location>
        <begin position="99"/>
        <end position="119"/>
    </location>
</feature>
<dbReference type="PROSITE" id="PS51670">
    <property type="entry name" value="SHKT"/>
    <property type="match status" value="1"/>
</dbReference>
<reference evidence="5 6" key="1">
    <citation type="submission" date="2022-05" db="EMBL/GenBank/DDBJ databases">
        <authorList>
            <consortium name="Genoscope - CEA"/>
            <person name="William W."/>
        </authorList>
    </citation>
    <scope>NUCLEOTIDE SEQUENCE [LARGE SCALE GENOMIC DNA]</scope>
</reference>
<keyword evidence="6" id="KW-1185">Reference proteome</keyword>
<evidence type="ECO:0000256" key="3">
    <source>
        <dbReference type="SAM" id="MobiDB-lite"/>
    </source>
</evidence>
<feature type="region of interest" description="Disordered" evidence="3">
    <location>
        <begin position="174"/>
        <end position="213"/>
    </location>
</feature>
<evidence type="ECO:0000256" key="2">
    <source>
        <dbReference type="PROSITE-ProRule" id="PRU01005"/>
    </source>
</evidence>
<sequence length="257" mass="28543">MERSKTQKMYNFFIGIAIFMCQFHGAKFIPGRQDQIEKYSAQCATYLKYGFCTAANMRHFIEQNCPVTCRVCQVVQPSTTSPSTSTQPATTTITATTTMPATTTLPPTSTPLPTKTSSPTIPACVPNHTDIPTCVRYAKMFGFCTSSVNSIRKYMFQNCAVTCGFCRVRHTTTPQQTTNQSKTTPYSSTGDKTTSKPTTKQRETFPPATQQPSITWPTINMDLEAWKSRCNNYVSFSTAPSDQASFLDTNTFIHANL</sequence>
<dbReference type="Pfam" id="PF01549">
    <property type="entry name" value="ShK"/>
    <property type="match status" value="2"/>
</dbReference>
<dbReference type="SMART" id="SM00254">
    <property type="entry name" value="ShKT"/>
    <property type="match status" value="2"/>
</dbReference>
<proteinExistence type="predicted"/>
<comment type="caution">
    <text evidence="2">Lacks conserved residue(s) required for the propagation of feature annotation.</text>
</comment>
<organism evidence="5 6">
    <name type="scientific">Porites lobata</name>
    <dbReference type="NCBI Taxonomy" id="104759"/>
    <lineage>
        <taxon>Eukaryota</taxon>
        <taxon>Metazoa</taxon>
        <taxon>Cnidaria</taxon>
        <taxon>Anthozoa</taxon>
        <taxon>Hexacorallia</taxon>
        <taxon>Scleractinia</taxon>
        <taxon>Fungiina</taxon>
        <taxon>Poritidae</taxon>
        <taxon>Porites</taxon>
    </lineage>
</organism>